<dbReference type="Pfam" id="PF26262">
    <property type="entry name" value="DUF8066"/>
    <property type="match status" value="1"/>
</dbReference>
<protein>
    <submittedName>
        <fullName evidence="3">Uncharacterized protein</fullName>
    </submittedName>
</protein>
<feature type="transmembrane region" description="Helical" evidence="2">
    <location>
        <begin position="41"/>
        <end position="59"/>
    </location>
</feature>
<reference evidence="3 4" key="1">
    <citation type="journal article" date="2019" name="Int. J. Syst. Evol. Microbiol.">
        <title>The Global Catalogue of Microorganisms (GCM) 10K type strain sequencing project: providing services to taxonomists for standard genome sequencing and annotation.</title>
        <authorList>
            <consortium name="The Broad Institute Genomics Platform"/>
            <consortium name="The Broad Institute Genome Sequencing Center for Infectious Disease"/>
            <person name="Wu L."/>
            <person name="Ma J."/>
        </authorList>
    </citation>
    <scope>NUCLEOTIDE SEQUENCE [LARGE SCALE GENOMIC DNA]</scope>
    <source>
        <strain evidence="3 4">DT31</strain>
    </source>
</reference>
<feature type="transmembrane region" description="Helical" evidence="2">
    <location>
        <begin position="18"/>
        <end position="35"/>
    </location>
</feature>
<organism evidence="3 4">
    <name type="scientific">Halobaculum lipolyticum</name>
    <dbReference type="NCBI Taxonomy" id="3032001"/>
    <lineage>
        <taxon>Archaea</taxon>
        <taxon>Methanobacteriati</taxon>
        <taxon>Methanobacteriota</taxon>
        <taxon>Stenosarchaea group</taxon>
        <taxon>Halobacteria</taxon>
        <taxon>Halobacteriales</taxon>
        <taxon>Haloferacaceae</taxon>
        <taxon>Halobaculum</taxon>
    </lineage>
</organism>
<sequence>MSTESPPSLRESLRSREGAAVAVAFVLLALYAVLIQAQILVVVYYASVALLLWLLYRFVRAHERIASAQERRATAASGPASAHAPGGSGVAEAGDQGDGEHDREE</sequence>
<dbReference type="EMBL" id="JBHTAH010000005">
    <property type="protein sequence ID" value="MFC7069542.1"/>
    <property type="molecule type" value="Genomic_DNA"/>
</dbReference>
<evidence type="ECO:0000313" key="4">
    <source>
        <dbReference type="Proteomes" id="UP001596461"/>
    </source>
</evidence>
<dbReference type="Proteomes" id="UP001596461">
    <property type="component" value="Unassembled WGS sequence"/>
</dbReference>
<dbReference type="GeneID" id="81125294"/>
<keyword evidence="2" id="KW-1133">Transmembrane helix</keyword>
<evidence type="ECO:0000313" key="3">
    <source>
        <dbReference type="EMBL" id="MFC7069542.1"/>
    </source>
</evidence>
<dbReference type="RefSeq" id="WP_284030461.1">
    <property type="nucleotide sequence ID" value="NZ_CP126154.1"/>
</dbReference>
<comment type="caution">
    <text evidence="3">The sequence shown here is derived from an EMBL/GenBank/DDBJ whole genome shotgun (WGS) entry which is preliminary data.</text>
</comment>
<keyword evidence="2" id="KW-0812">Transmembrane</keyword>
<feature type="compositionally biased region" description="Low complexity" evidence="1">
    <location>
        <begin position="74"/>
        <end position="85"/>
    </location>
</feature>
<name>A0ABD5W8D2_9EURY</name>
<keyword evidence="4" id="KW-1185">Reference proteome</keyword>
<keyword evidence="2" id="KW-0472">Membrane</keyword>
<dbReference type="InterPro" id="IPR058379">
    <property type="entry name" value="DUF8066"/>
</dbReference>
<feature type="region of interest" description="Disordered" evidence="1">
    <location>
        <begin position="70"/>
        <end position="105"/>
    </location>
</feature>
<proteinExistence type="predicted"/>
<dbReference type="AlphaFoldDB" id="A0ABD5W8D2"/>
<accession>A0ABD5W8D2</accession>
<evidence type="ECO:0000256" key="1">
    <source>
        <dbReference type="SAM" id="MobiDB-lite"/>
    </source>
</evidence>
<evidence type="ECO:0000256" key="2">
    <source>
        <dbReference type="SAM" id="Phobius"/>
    </source>
</evidence>
<gene>
    <name evidence="3" type="ORF">ACFQL9_07810</name>
</gene>